<evidence type="ECO:0000256" key="1">
    <source>
        <dbReference type="SAM" id="Phobius"/>
    </source>
</evidence>
<reference evidence="2 3" key="1">
    <citation type="submission" date="2016-03" db="EMBL/GenBank/DDBJ databases">
        <authorList>
            <person name="Sharma R."/>
            <person name="Esplin I.N.D."/>
            <person name="Berg J.A."/>
            <person name="Jensen G.L."/>
            <person name="Keele B.R."/>
            <person name="Ward M.E.H."/>
            <person name="Breakwell D.P."/>
            <person name="Hope S."/>
            <person name="Grose J.H."/>
        </authorList>
    </citation>
    <scope>NUCLEOTIDE SEQUENCE [LARGE SCALE GENOMIC DNA]</scope>
</reference>
<accession>A0A173GE11</accession>
<dbReference type="Proteomes" id="UP000222079">
    <property type="component" value="Segment"/>
</dbReference>
<keyword evidence="1" id="KW-1133">Transmembrane helix</keyword>
<keyword evidence="3" id="KW-1185">Reference proteome</keyword>
<sequence>MQLHQYVALLLGVGLITIILVMLVGWLVLENQRKYAAFQRVRYENMLRYRLTDFSNQVTADLSAMFLRYLLSPRVGGTERVSVEAIAGTVQGMLQAIAAHHNHEFKSSEVGDTLLGLLIKEVSYETQSDRIIFTLTRPGATNLTYTLTHPEAYGSMLCCELEDYRMRLRDRATLQIKRELDQAPQTYKAAFPNSERINTTA</sequence>
<keyword evidence="1" id="KW-0472">Membrane</keyword>
<evidence type="ECO:0000313" key="3">
    <source>
        <dbReference type="Proteomes" id="UP000222079"/>
    </source>
</evidence>
<gene>
    <name evidence="2" type="ORF">RAY_79</name>
</gene>
<proteinExistence type="predicted"/>
<organism evidence="2 3">
    <name type="scientific">Erwinia phage vB_EamM_RAY</name>
    <dbReference type="NCBI Taxonomy" id="1815987"/>
    <lineage>
        <taxon>Viruses</taxon>
        <taxon>Duplodnaviria</taxon>
        <taxon>Heunggongvirae</taxon>
        <taxon>Uroviricota</taxon>
        <taxon>Caudoviricetes</taxon>
        <taxon>Chimalliviridae</taxon>
        <taxon>Agricanvirus</taxon>
        <taxon>Agricanvirus ray</taxon>
    </lineage>
</organism>
<protein>
    <submittedName>
        <fullName evidence="2">Uncharacterized protein</fullName>
    </submittedName>
</protein>
<feature type="transmembrane region" description="Helical" evidence="1">
    <location>
        <begin position="6"/>
        <end position="29"/>
    </location>
</feature>
<keyword evidence="1" id="KW-0812">Transmembrane</keyword>
<dbReference type="EMBL" id="KU886224">
    <property type="protein sequence ID" value="ANH51860.1"/>
    <property type="molecule type" value="Genomic_DNA"/>
</dbReference>
<evidence type="ECO:0000313" key="2">
    <source>
        <dbReference type="EMBL" id="ANH51860.1"/>
    </source>
</evidence>
<name>A0A173GE11_9CAUD</name>